<keyword evidence="1" id="KW-0472">Membrane</keyword>
<organism evidence="2 3">
    <name type="scientific">Methanocorpusculum vombati</name>
    <dbReference type="NCBI Taxonomy" id="3002864"/>
    <lineage>
        <taxon>Archaea</taxon>
        <taxon>Methanobacteriati</taxon>
        <taxon>Methanobacteriota</taxon>
        <taxon>Stenosarchaea group</taxon>
        <taxon>Methanomicrobia</taxon>
        <taxon>Methanomicrobiales</taxon>
        <taxon>Methanocorpusculaceae</taxon>
        <taxon>Methanocorpusculum</taxon>
    </lineage>
</organism>
<dbReference type="SUPFAM" id="SSF53807">
    <property type="entry name" value="Helical backbone' metal receptor"/>
    <property type="match status" value="1"/>
</dbReference>
<keyword evidence="1" id="KW-1133">Transmembrane helix</keyword>
<name>A0ABT4IKW9_9EURY</name>
<dbReference type="Gene3D" id="3.40.50.1980">
    <property type="entry name" value="Nitrogenase molybdenum iron protein domain"/>
    <property type="match status" value="1"/>
</dbReference>
<accession>A0ABT4IKW9</accession>
<evidence type="ECO:0000313" key="2">
    <source>
        <dbReference type="EMBL" id="MCZ0862402.1"/>
    </source>
</evidence>
<dbReference type="Proteomes" id="UP001141336">
    <property type="component" value="Unassembled WGS sequence"/>
</dbReference>
<comment type="caution">
    <text evidence="2">The sequence shown here is derived from an EMBL/GenBank/DDBJ whole genome shotgun (WGS) entry which is preliminary data.</text>
</comment>
<dbReference type="EMBL" id="JAPTGC010000004">
    <property type="protein sequence ID" value="MCZ0862402.1"/>
    <property type="molecule type" value="Genomic_DNA"/>
</dbReference>
<dbReference type="RefSeq" id="WP_268922647.1">
    <property type="nucleotide sequence ID" value="NZ_JAPTGC010000004.1"/>
</dbReference>
<protein>
    <submittedName>
        <fullName evidence="2">Zinc ABC transporter substrate-binding protein</fullName>
    </submittedName>
</protein>
<dbReference type="Pfam" id="PF01297">
    <property type="entry name" value="ZnuA"/>
    <property type="match status" value="1"/>
</dbReference>
<evidence type="ECO:0000313" key="3">
    <source>
        <dbReference type="Proteomes" id="UP001141336"/>
    </source>
</evidence>
<reference evidence="2" key="1">
    <citation type="submission" date="2022-12" db="EMBL/GenBank/DDBJ databases">
        <title>Isolation and characterisation of novel Methanocorpusculum spp. from native Australian herbivores indicates the genus is ancestrally host-associated.</title>
        <authorList>
            <person name="Volmer J.G."/>
            <person name="Soo R.M."/>
            <person name="Evans P.N."/>
            <person name="Hoedt E.C."/>
            <person name="Astorga Alsina A.L."/>
            <person name="Woodcroft B.J."/>
            <person name="Tyson G.W."/>
            <person name="Hugenholtz P."/>
            <person name="Morrison M."/>
        </authorList>
    </citation>
    <scope>NUCLEOTIDE SEQUENCE</scope>
    <source>
        <strain evidence="2">CW153</strain>
    </source>
</reference>
<gene>
    <name evidence="2" type="ORF">O0S09_03920</name>
</gene>
<feature type="transmembrane region" description="Helical" evidence="1">
    <location>
        <begin position="310"/>
        <end position="328"/>
    </location>
</feature>
<dbReference type="InterPro" id="IPR006127">
    <property type="entry name" value="ZnuA-like"/>
</dbReference>
<keyword evidence="1" id="KW-0812">Transmembrane</keyword>
<keyword evidence="3" id="KW-1185">Reference proteome</keyword>
<evidence type="ECO:0000256" key="1">
    <source>
        <dbReference type="SAM" id="Phobius"/>
    </source>
</evidence>
<proteinExistence type="predicted"/>
<sequence length="331" mass="35214">MKKSVALLVMLLLLGLLVPGAAALNVVTTMPNLWNVADEIGGDAVTVMYVAPPAAVHISGDTIDALLQQNSEFIKTADVFLGQGGSMDGAVITKVTEFRTKNFGEDTNWLLLSNVSKEAVPNATVTYDNPAALRGYSETVAYLLGTADPVNASVYQDNLQTYLTKVAAATQLSAAEKDTLADIPILCHFRIKNQAVNWLGMNCIDSYPQPTTVKDLIDDIHADPAKYKAIAENASIGKIIVIENIVAGPDMGIGVHEALKDAGVPCERVIFLNLPKSAENVDSILDYYAYNKNLILSLSSADATPVPTQTPLGVLAIVAGIFGAALLCRRI</sequence>